<reference evidence="7 8" key="1">
    <citation type="submission" date="2021-04" db="EMBL/GenBank/DDBJ databases">
        <authorList>
            <person name="Bliznina A."/>
        </authorList>
    </citation>
    <scope>NUCLEOTIDE SEQUENCE [LARGE SCALE GENOMIC DNA]</scope>
</reference>
<dbReference type="SMART" id="SM00950">
    <property type="entry name" value="Piwi"/>
    <property type="match status" value="1"/>
</dbReference>
<dbReference type="Pfam" id="PF02171">
    <property type="entry name" value="Piwi"/>
    <property type="match status" value="1"/>
</dbReference>
<gene>
    <name evidence="7" type="ORF">OKIOD_LOCUS7752</name>
</gene>
<keyword evidence="2" id="KW-0943">RNA-mediated gene silencing</keyword>
<dbReference type="CDD" id="cd02846">
    <property type="entry name" value="PAZ_argonaute_like"/>
    <property type="match status" value="1"/>
</dbReference>
<name>A0ABN7SJC2_OIKDI</name>
<dbReference type="Gene3D" id="3.40.50.2300">
    <property type="match status" value="1"/>
</dbReference>
<feature type="region of interest" description="Disordered" evidence="4">
    <location>
        <begin position="249"/>
        <end position="268"/>
    </location>
</feature>
<dbReference type="PROSITE" id="PS50821">
    <property type="entry name" value="PAZ"/>
    <property type="match status" value="1"/>
</dbReference>
<dbReference type="InterPro" id="IPR003100">
    <property type="entry name" value="PAZ_dom"/>
</dbReference>
<dbReference type="Gene3D" id="2.170.260.10">
    <property type="entry name" value="paz domain"/>
    <property type="match status" value="1"/>
</dbReference>
<feature type="region of interest" description="Disordered" evidence="4">
    <location>
        <begin position="1"/>
        <end position="105"/>
    </location>
</feature>
<evidence type="ECO:0000313" key="8">
    <source>
        <dbReference type="Proteomes" id="UP001158576"/>
    </source>
</evidence>
<feature type="compositionally biased region" description="Low complexity" evidence="4">
    <location>
        <begin position="56"/>
        <end position="80"/>
    </location>
</feature>
<keyword evidence="1" id="KW-0810">Translation regulation</keyword>
<dbReference type="InterPro" id="IPR012337">
    <property type="entry name" value="RNaseH-like_sf"/>
</dbReference>
<accession>A0ABN7SJC2</accession>
<dbReference type="Pfam" id="PF02170">
    <property type="entry name" value="PAZ"/>
    <property type="match status" value="1"/>
</dbReference>
<dbReference type="SMART" id="SM00949">
    <property type="entry name" value="PAZ"/>
    <property type="match status" value="1"/>
</dbReference>
<dbReference type="PANTHER" id="PTHR22891">
    <property type="entry name" value="EUKARYOTIC TRANSLATION INITIATION FACTOR 2C"/>
    <property type="match status" value="1"/>
</dbReference>
<evidence type="ECO:0000256" key="3">
    <source>
        <dbReference type="RuleBase" id="RU361178"/>
    </source>
</evidence>
<evidence type="ECO:0000256" key="2">
    <source>
        <dbReference type="ARBA" id="ARBA00023158"/>
    </source>
</evidence>
<dbReference type="Proteomes" id="UP001158576">
    <property type="component" value="Chromosome XSR"/>
</dbReference>
<evidence type="ECO:0000256" key="4">
    <source>
        <dbReference type="SAM" id="MobiDB-lite"/>
    </source>
</evidence>
<dbReference type="SUPFAM" id="SSF53098">
    <property type="entry name" value="Ribonuclease H-like"/>
    <property type="match status" value="1"/>
</dbReference>
<feature type="domain" description="Piwi" evidence="6">
    <location>
        <begin position="691"/>
        <end position="996"/>
    </location>
</feature>
<keyword evidence="8" id="KW-1185">Reference proteome</keyword>
<proteinExistence type="inferred from homology"/>
<evidence type="ECO:0000259" key="6">
    <source>
        <dbReference type="PROSITE" id="PS50822"/>
    </source>
</evidence>
<dbReference type="InterPro" id="IPR036397">
    <property type="entry name" value="RNaseH_sf"/>
</dbReference>
<dbReference type="Gene3D" id="3.30.420.10">
    <property type="entry name" value="Ribonuclease H-like superfamily/Ribonuclease H"/>
    <property type="match status" value="1"/>
</dbReference>
<organism evidence="7 8">
    <name type="scientific">Oikopleura dioica</name>
    <name type="common">Tunicate</name>
    <dbReference type="NCBI Taxonomy" id="34765"/>
    <lineage>
        <taxon>Eukaryota</taxon>
        <taxon>Metazoa</taxon>
        <taxon>Chordata</taxon>
        <taxon>Tunicata</taxon>
        <taxon>Appendicularia</taxon>
        <taxon>Copelata</taxon>
        <taxon>Oikopleuridae</taxon>
        <taxon>Oikopleura</taxon>
    </lineage>
</organism>
<feature type="compositionally biased region" description="Basic and acidic residues" evidence="4">
    <location>
        <begin position="28"/>
        <end position="39"/>
    </location>
</feature>
<dbReference type="InterPro" id="IPR003165">
    <property type="entry name" value="Piwi"/>
</dbReference>
<dbReference type="PROSITE" id="PS50822">
    <property type="entry name" value="PIWI"/>
    <property type="match status" value="1"/>
</dbReference>
<dbReference type="InterPro" id="IPR036085">
    <property type="entry name" value="PAZ_dom_sf"/>
</dbReference>
<dbReference type="EMBL" id="OU015569">
    <property type="protein sequence ID" value="CAG5099038.1"/>
    <property type="molecule type" value="Genomic_DNA"/>
</dbReference>
<dbReference type="SUPFAM" id="SSF101690">
    <property type="entry name" value="PAZ domain"/>
    <property type="match status" value="1"/>
</dbReference>
<feature type="compositionally biased region" description="Low complexity" evidence="4">
    <location>
        <begin position="249"/>
        <end position="263"/>
    </location>
</feature>
<evidence type="ECO:0000256" key="1">
    <source>
        <dbReference type="ARBA" id="ARBA00022845"/>
    </source>
</evidence>
<sequence length="1045" mass="118155">MAGRGRGKRSSSGNPFDEEDLESTFTDLDVRSVFSDRPRVGRGLGRGARILANTDPLSGESSLPTSGGTSTSSSSGGRSQSRGRGRPRSRGGIIVPPRRPQSTEQFHGVLDEDKLSSICQNDESAYSFFECPVEKRSSSSDDKILGKKGNLLSISQSTLPKLEKNKYKKDSTMQLAQRPGAGVKNVAKFQVATNFYVASGKPKNAYLYRIDSELLCERADGKPPILNYEEAMNFFELFANQVYNLNGSPTSSSSSSSSESETSAPKSPMYFDGGNLFYTLERIEDQEMVVFRPDRPNHCKYKNVLVRIKKVKDLSLFFDKDIGQYDQLVLHMLETVLKASLYRKDYTRVKNSFYLLNKTARPADCRIPGKDVFAGFHITMKHVQSGLAIQPKEKLGVFHKSLPVLHYLSDIFQQEVANEHFWSDEYLRREACRVLKGLKVMLHSNTKSNGKIKVIKDITRGSAQSETFTLADGTKTNVADYFYKRSTNRQGLQYPRIPCMTAGARTDSNGQVYEERFPLEMCEIIPKQPVKGVLDPAAISSLIRVSAKPAPQTFNGIKDSMKQARRELQQEFDNLDIKVSETMIKAEARVLPSPTLQYGCSRVENIMNGSWNPRRFIKPVTIKRWGCCIVSHRSQRNSVDTVNRAMDTLYRTANEHGMTLHPLAYQNMPNVISPNELEEFLKFCRQEEFELVLVVLDNKNGLEYARTKFISERLLDGLLTQCVLMKTLTRLNSQSASMILMKINAKLSGFNATIDFSLLDSCNEQALFTPDFPVMVQGLETNVMPGQKSILGLTTSFDPNATSYFEHVETTDTPNLMKDLERLEVDALRTYYKITRQKPKAIIFIRTAVNEHQINGTVAHEYYAIKSACKELQDDYEPKITFIMVTKNHATRMVAMDPTYQIGKSQNVPAGTVVDTSIVDRERFDFYLQSSQGIQGTSIPAKYIVCKDENNLSADSVEGLCYYLCHGYVRCNRTVSRPNALMYASLATDRARTYFKVAKDYISDERKRQQLEQLPEILDGKYKFEDQPQSEKKTISRLYKTMFYC</sequence>
<protein>
    <submittedName>
        <fullName evidence="7">Oidioi.mRNA.OKI2018_I69.XSR.g16194.t1.cds</fullName>
    </submittedName>
</protein>
<feature type="domain" description="PAZ" evidence="5">
    <location>
        <begin position="403"/>
        <end position="526"/>
    </location>
</feature>
<evidence type="ECO:0000313" key="7">
    <source>
        <dbReference type="EMBL" id="CAG5099038.1"/>
    </source>
</evidence>
<evidence type="ECO:0000259" key="5">
    <source>
        <dbReference type="PROSITE" id="PS50821"/>
    </source>
</evidence>
<comment type="similarity">
    <text evidence="3">Belongs to the argonaute family.</text>
</comment>